<dbReference type="SUPFAM" id="SSF48371">
    <property type="entry name" value="ARM repeat"/>
    <property type="match status" value="1"/>
</dbReference>
<keyword evidence="1" id="KW-0812">Transmembrane</keyword>
<proteinExistence type="predicted"/>
<dbReference type="EMBL" id="JABBGF010000001">
    <property type="protein sequence ID" value="NML57538.1"/>
    <property type="molecule type" value="Genomic_DNA"/>
</dbReference>
<name>A0A7Y0A6V7_9FLAO</name>
<evidence type="ECO:0000313" key="2">
    <source>
        <dbReference type="EMBL" id="NML57538.1"/>
    </source>
</evidence>
<keyword evidence="1" id="KW-1133">Transmembrane helix</keyword>
<accession>A0A7Y0A6V7</accession>
<sequence length="354" mass="40640">MIIASVHFLFLIFIVMLSLVMLLAVIVLIYNLIEYNKSVRTAGWSETINKKISDVIVYGEEELSEDIYFKALSVNASFRNLFLQKLVDSEKKFSGAAKNRIQDLFKEYDLRKEAIKKLTQKKAYLIARGIRELTVMEFQEAIPQIETYLSHSSPQVYQEAQYAMVRFKGFEGLSFLDHFPTRISEWQQLRFLLSISSLPEDSEEKIADWLESQNDTVIIFTLKLIKKFQLLSFYPKVIGLLSIASVEVRVKAVQTLMSLENPETVQYLSGIYYDQPDEVRLEILRVIKVSKDQCCIDLLKKELAEEVPSGLKVNAAQALYSLGHGEYLSELAAEEEASEELVQIVKYALQEKIC</sequence>
<keyword evidence="3" id="KW-1185">Reference proteome</keyword>
<comment type="caution">
    <text evidence="2">The sequence shown here is derived from an EMBL/GenBank/DDBJ whole genome shotgun (WGS) entry which is preliminary data.</text>
</comment>
<reference evidence="2 3" key="1">
    <citation type="submission" date="2020-04" db="EMBL/GenBank/DDBJ databases">
        <title>Chryseobacterium sp. RJ-7-14 sp. nov., isolated from Jeju soil.</title>
        <authorList>
            <person name="Dahal R.H."/>
            <person name="Chaudhary D.K."/>
        </authorList>
    </citation>
    <scope>NUCLEOTIDE SEQUENCE [LARGE SCALE GENOMIC DNA]</scope>
    <source>
        <strain evidence="2 3">RJ-7-14</strain>
    </source>
</reference>
<dbReference type="InterPro" id="IPR011989">
    <property type="entry name" value="ARM-like"/>
</dbReference>
<evidence type="ECO:0000256" key="1">
    <source>
        <dbReference type="SAM" id="Phobius"/>
    </source>
</evidence>
<keyword evidence="1" id="KW-0472">Membrane</keyword>
<organism evidence="2 3">
    <name type="scientific">Chryseobacterium cheonjiense</name>
    <dbReference type="NCBI Taxonomy" id="2728845"/>
    <lineage>
        <taxon>Bacteria</taxon>
        <taxon>Pseudomonadati</taxon>
        <taxon>Bacteroidota</taxon>
        <taxon>Flavobacteriia</taxon>
        <taxon>Flavobacteriales</taxon>
        <taxon>Weeksellaceae</taxon>
        <taxon>Chryseobacterium group</taxon>
        <taxon>Chryseobacterium</taxon>
    </lineage>
</organism>
<evidence type="ECO:0000313" key="3">
    <source>
        <dbReference type="Proteomes" id="UP000552615"/>
    </source>
</evidence>
<dbReference type="AlphaFoldDB" id="A0A7Y0A6V7"/>
<dbReference type="Gene3D" id="1.25.10.10">
    <property type="entry name" value="Leucine-rich Repeat Variant"/>
    <property type="match status" value="1"/>
</dbReference>
<protein>
    <submittedName>
        <fullName evidence="2">HEAT repeat domain-containing protein</fullName>
    </submittedName>
</protein>
<dbReference type="Proteomes" id="UP000552615">
    <property type="component" value="Unassembled WGS sequence"/>
</dbReference>
<gene>
    <name evidence="2" type="ORF">HHL20_09300</name>
</gene>
<dbReference type="RefSeq" id="WP_169230854.1">
    <property type="nucleotide sequence ID" value="NZ_JABBGF010000001.1"/>
</dbReference>
<feature type="transmembrane region" description="Helical" evidence="1">
    <location>
        <begin position="6"/>
        <end position="30"/>
    </location>
</feature>
<dbReference type="InterPro" id="IPR016024">
    <property type="entry name" value="ARM-type_fold"/>
</dbReference>